<dbReference type="AlphaFoldDB" id="A0A9P5N8H8"/>
<accession>A0A9P5N8H8</accession>
<name>A0A9P5N8H8_GYMJU</name>
<dbReference type="OrthoDB" id="312874at2759"/>
<sequence length="301" mass="34388">MIYTQPILHSIIKGHPGASNLKIQEDIMWPLVEDPLFIPYGIAAIQHFLNFRGVPEDGICSLDSLSWKEVQIPFNYEFGSYELQQGSKTGTLPYTSGEILSGSTYYLIETEESMLHHHAVHDLESFFWVLVYICLTCNGPGGKRREELQEIFKCPKDFKMYLLDRFHPYFDPLKEMVSEWFSLLQLAFRYCSFEYANIHELATEVIERAIDQIDNKVLDEITDAGKKVLVNRAQEIAQIEAANHRALHTAGGGMNQSKGESSQGKQSWKISPPSQNHHQQMSHKSADPPELPTPKTKQLKY</sequence>
<dbReference type="InterPro" id="IPR040976">
    <property type="entry name" value="Pkinase_fungal"/>
</dbReference>
<organism evidence="3 4">
    <name type="scientific">Gymnopilus junonius</name>
    <name type="common">Spectacular rustgill mushroom</name>
    <name type="synonym">Gymnopilus spectabilis subsp. junonius</name>
    <dbReference type="NCBI Taxonomy" id="109634"/>
    <lineage>
        <taxon>Eukaryota</taxon>
        <taxon>Fungi</taxon>
        <taxon>Dikarya</taxon>
        <taxon>Basidiomycota</taxon>
        <taxon>Agaricomycotina</taxon>
        <taxon>Agaricomycetes</taxon>
        <taxon>Agaricomycetidae</taxon>
        <taxon>Agaricales</taxon>
        <taxon>Agaricineae</taxon>
        <taxon>Hymenogastraceae</taxon>
        <taxon>Gymnopilus</taxon>
    </lineage>
</organism>
<dbReference type="EMBL" id="JADNYJ010000212">
    <property type="protein sequence ID" value="KAF8874510.1"/>
    <property type="molecule type" value="Genomic_DNA"/>
</dbReference>
<comment type="caution">
    <text evidence="3">The sequence shown here is derived from an EMBL/GenBank/DDBJ whole genome shotgun (WGS) entry which is preliminary data.</text>
</comment>
<protein>
    <recommendedName>
        <fullName evidence="2">Fungal-type protein kinase domain-containing protein</fullName>
    </recommendedName>
</protein>
<evidence type="ECO:0000259" key="2">
    <source>
        <dbReference type="Pfam" id="PF17667"/>
    </source>
</evidence>
<reference evidence="3" key="1">
    <citation type="submission" date="2020-11" db="EMBL/GenBank/DDBJ databases">
        <authorList>
            <consortium name="DOE Joint Genome Institute"/>
            <person name="Ahrendt S."/>
            <person name="Riley R."/>
            <person name="Andreopoulos W."/>
            <person name="LaButti K."/>
            <person name="Pangilinan J."/>
            <person name="Ruiz-duenas F.J."/>
            <person name="Barrasa J.M."/>
            <person name="Sanchez-Garcia M."/>
            <person name="Camarero S."/>
            <person name="Miyauchi S."/>
            <person name="Serrano A."/>
            <person name="Linde D."/>
            <person name="Babiker R."/>
            <person name="Drula E."/>
            <person name="Ayuso-Fernandez I."/>
            <person name="Pacheco R."/>
            <person name="Padilla G."/>
            <person name="Ferreira P."/>
            <person name="Barriuso J."/>
            <person name="Kellner H."/>
            <person name="Castanera R."/>
            <person name="Alfaro M."/>
            <person name="Ramirez L."/>
            <person name="Pisabarro A.G."/>
            <person name="Kuo A."/>
            <person name="Tritt A."/>
            <person name="Lipzen A."/>
            <person name="He G."/>
            <person name="Yan M."/>
            <person name="Ng V."/>
            <person name="Cullen D."/>
            <person name="Martin F."/>
            <person name="Rosso M.-N."/>
            <person name="Henrissat B."/>
            <person name="Hibbett D."/>
            <person name="Martinez A.T."/>
            <person name="Grigoriev I.V."/>
        </authorList>
    </citation>
    <scope>NUCLEOTIDE SEQUENCE</scope>
    <source>
        <strain evidence="3">AH 44721</strain>
    </source>
</reference>
<feature type="compositionally biased region" description="Low complexity" evidence="1">
    <location>
        <begin position="256"/>
        <end position="267"/>
    </location>
</feature>
<evidence type="ECO:0000256" key="1">
    <source>
        <dbReference type="SAM" id="MobiDB-lite"/>
    </source>
</evidence>
<feature type="compositionally biased region" description="Polar residues" evidence="1">
    <location>
        <begin position="268"/>
        <end position="283"/>
    </location>
</feature>
<evidence type="ECO:0000313" key="4">
    <source>
        <dbReference type="Proteomes" id="UP000724874"/>
    </source>
</evidence>
<proteinExistence type="predicted"/>
<gene>
    <name evidence="3" type="ORF">CPB84DRAFT_1752941</name>
</gene>
<feature type="domain" description="Fungal-type protein kinase" evidence="2">
    <location>
        <begin position="83"/>
        <end position="134"/>
    </location>
</feature>
<evidence type="ECO:0000313" key="3">
    <source>
        <dbReference type="EMBL" id="KAF8874510.1"/>
    </source>
</evidence>
<dbReference type="Pfam" id="PF17667">
    <property type="entry name" value="Pkinase_fungal"/>
    <property type="match status" value="1"/>
</dbReference>
<feature type="region of interest" description="Disordered" evidence="1">
    <location>
        <begin position="249"/>
        <end position="301"/>
    </location>
</feature>
<keyword evidence="4" id="KW-1185">Reference proteome</keyword>
<dbReference type="Proteomes" id="UP000724874">
    <property type="component" value="Unassembled WGS sequence"/>
</dbReference>